<dbReference type="EMBL" id="RCZD01000001">
    <property type="protein sequence ID" value="TPG64948.1"/>
    <property type="molecule type" value="Genomic_DNA"/>
</dbReference>
<proteinExistence type="predicted"/>
<evidence type="ECO:0000313" key="1">
    <source>
        <dbReference type="EMBL" id="TPG64948.1"/>
    </source>
</evidence>
<reference evidence="1 2" key="1">
    <citation type="journal article" date="2019" name="Environ. Microbiol.">
        <title>Species interactions and distinct microbial communities in high Arctic permafrost affected cryosols are associated with the CH4 and CO2 gas fluxes.</title>
        <authorList>
            <person name="Altshuler I."/>
            <person name="Hamel J."/>
            <person name="Turney S."/>
            <person name="Magnuson E."/>
            <person name="Levesque R."/>
            <person name="Greer C."/>
            <person name="Whyte L.G."/>
        </authorList>
    </citation>
    <scope>NUCLEOTIDE SEQUENCE [LARGE SCALE GENOMIC DNA]</scope>
    <source>
        <strain evidence="1 2">E4</strain>
    </source>
</reference>
<accession>A0A502GU58</accession>
<protein>
    <submittedName>
        <fullName evidence="1">Uncharacterized protein</fullName>
    </submittedName>
</protein>
<evidence type="ECO:0000313" key="2">
    <source>
        <dbReference type="Proteomes" id="UP000317663"/>
    </source>
</evidence>
<comment type="caution">
    <text evidence="1">The sequence shown here is derived from an EMBL/GenBank/DDBJ whole genome shotgun (WGS) entry which is preliminary data.</text>
</comment>
<keyword evidence="2" id="KW-1185">Reference proteome</keyword>
<dbReference type="AlphaFoldDB" id="A0A502GU58"/>
<sequence>MDYLYILKPWHTFCLLLVHVISNCSMVAQAGQPSGWPVIRCGR</sequence>
<gene>
    <name evidence="1" type="ORF">EAH77_01495</name>
</gene>
<dbReference type="Proteomes" id="UP000317663">
    <property type="component" value="Unassembled WGS sequence"/>
</dbReference>
<organism evidence="1 2">
    <name type="scientific">Ewingella americana</name>
    <dbReference type="NCBI Taxonomy" id="41202"/>
    <lineage>
        <taxon>Bacteria</taxon>
        <taxon>Pseudomonadati</taxon>
        <taxon>Pseudomonadota</taxon>
        <taxon>Gammaproteobacteria</taxon>
        <taxon>Enterobacterales</taxon>
        <taxon>Yersiniaceae</taxon>
        <taxon>Ewingella</taxon>
    </lineage>
</organism>
<name>A0A502GU58_9GAMM</name>